<reference evidence="3" key="1">
    <citation type="journal article" date="2017" name="Proc. Natl. Acad. Sci. U.S.A.">
        <title>Simulation of Deepwater Horizon oil plume reveals substrate specialization within a complex community of hydrocarbon-degraders.</title>
        <authorList>
            <person name="Hu P."/>
            <person name="Dubinsky E.A."/>
            <person name="Probst A.J."/>
            <person name="Wang J."/>
            <person name="Sieber C.M.K."/>
            <person name="Tom L.M."/>
            <person name="Gardinali P."/>
            <person name="Banfield J.F."/>
            <person name="Atlas R.M."/>
            <person name="Andersen G.L."/>
        </authorList>
    </citation>
    <scope>NUCLEOTIDE SEQUENCE [LARGE SCALE GENOMIC DNA]</scope>
</reference>
<evidence type="ECO:0000313" key="2">
    <source>
        <dbReference type="EMBL" id="OUR96668.1"/>
    </source>
</evidence>
<protein>
    <recommendedName>
        <fullName evidence="4">Lipoprotein</fullName>
    </recommendedName>
</protein>
<feature type="signal peptide" evidence="1">
    <location>
        <begin position="1"/>
        <end position="32"/>
    </location>
</feature>
<organism evidence="2 3">
    <name type="scientific">Halobacteriovorax marinus</name>
    <dbReference type="NCBI Taxonomy" id="97084"/>
    <lineage>
        <taxon>Bacteria</taxon>
        <taxon>Pseudomonadati</taxon>
        <taxon>Bdellovibrionota</taxon>
        <taxon>Bacteriovoracia</taxon>
        <taxon>Bacteriovoracales</taxon>
        <taxon>Halobacteriovoraceae</taxon>
        <taxon>Halobacteriovorax</taxon>
    </lineage>
</organism>
<gene>
    <name evidence="2" type="ORF">A9Q84_10010</name>
</gene>
<proteinExistence type="predicted"/>
<evidence type="ECO:0000313" key="3">
    <source>
        <dbReference type="Proteomes" id="UP000196531"/>
    </source>
</evidence>
<sequence>MKSQLIKSLASNKESLVIALLLFTLTSINALAAESSLVSITNDENATTFKMVIDIDGNKDIKNFYKDVFNKKMKRIERKKLAIERIYNGINIEKMDKYEVVNLKSDNFSRHNGGNLELDTLYNGAKGKRKSYDLELNRIGDQWEILFKGKKVNVLHLKSNKVFILGVVGIKDIQVKK</sequence>
<evidence type="ECO:0000256" key="1">
    <source>
        <dbReference type="SAM" id="SignalP"/>
    </source>
</evidence>
<dbReference type="AlphaFoldDB" id="A0A1Y5F6Z1"/>
<evidence type="ECO:0008006" key="4">
    <source>
        <dbReference type="Google" id="ProtNLM"/>
    </source>
</evidence>
<comment type="caution">
    <text evidence="2">The sequence shown here is derived from an EMBL/GenBank/DDBJ whole genome shotgun (WGS) entry which is preliminary data.</text>
</comment>
<keyword evidence="1" id="KW-0732">Signal</keyword>
<dbReference type="EMBL" id="MAAO01000006">
    <property type="protein sequence ID" value="OUR96668.1"/>
    <property type="molecule type" value="Genomic_DNA"/>
</dbReference>
<dbReference type="Proteomes" id="UP000196531">
    <property type="component" value="Unassembled WGS sequence"/>
</dbReference>
<name>A0A1Y5F6Z1_9BACT</name>
<feature type="chain" id="PRO_5012418527" description="Lipoprotein" evidence="1">
    <location>
        <begin position="33"/>
        <end position="177"/>
    </location>
</feature>
<accession>A0A1Y5F6Z1</accession>